<sequence>MLLAFFTFTALLGCKQTELEVQNAGTTTQRVDIPTLTKYFANRINVDVNDIRYDEKTQQFSLRGVDQVNLEKLTRFYLNSITK</sequence>
<accession>A0AAJ5W743</accession>
<evidence type="ECO:0000313" key="1">
    <source>
        <dbReference type="EMBL" id="WEK18800.1"/>
    </source>
</evidence>
<name>A0AAJ5W743_9SPHI</name>
<reference evidence="1" key="1">
    <citation type="submission" date="2023-03" db="EMBL/GenBank/DDBJ databases">
        <title>Andean soil-derived lignocellulolytic bacterial consortium as a source of novel taxa and putative plastic-active enzymes.</title>
        <authorList>
            <person name="Diaz-Garcia L."/>
            <person name="Chuvochina M."/>
            <person name="Feuerriegel G."/>
            <person name="Bunk B."/>
            <person name="Sproer C."/>
            <person name="Streit W.R."/>
            <person name="Rodriguez L.M."/>
            <person name="Overmann J."/>
            <person name="Jimenez D.J."/>
        </authorList>
    </citation>
    <scope>NUCLEOTIDE SEQUENCE</scope>
    <source>
        <strain evidence="1">MAG 3858</strain>
    </source>
</reference>
<organism evidence="1 2">
    <name type="scientific">Candidatus Pedobacter colombiensis</name>
    <dbReference type="NCBI Taxonomy" id="3121371"/>
    <lineage>
        <taxon>Bacteria</taxon>
        <taxon>Pseudomonadati</taxon>
        <taxon>Bacteroidota</taxon>
        <taxon>Sphingobacteriia</taxon>
        <taxon>Sphingobacteriales</taxon>
        <taxon>Sphingobacteriaceae</taxon>
        <taxon>Pedobacter</taxon>
    </lineage>
</organism>
<protein>
    <submittedName>
        <fullName evidence="1">Uncharacterized protein</fullName>
    </submittedName>
</protein>
<dbReference type="EMBL" id="CP119313">
    <property type="protein sequence ID" value="WEK18800.1"/>
    <property type="molecule type" value="Genomic_DNA"/>
</dbReference>
<dbReference type="AlphaFoldDB" id="A0AAJ5W743"/>
<dbReference type="Proteomes" id="UP001214530">
    <property type="component" value="Chromosome"/>
</dbReference>
<evidence type="ECO:0000313" key="2">
    <source>
        <dbReference type="Proteomes" id="UP001214530"/>
    </source>
</evidence>
<gene>
    <name evidence="1" type="ORF">P0Y49_18655</name>
</gene>
<proteinExistence type="predicted"/>